<evidence type="ECO:0000313" key="2">
    <source>
        <dbReference type="Proteomes" id="UP000287651"/>
    </source>
</evidence>
<dbReference type="EMBL" id="AMZH03021507">
    <property type="protein sequence ID" value="RRT38132.1"/>
    <property type="molecule type" value="Genomic_DNA"/>
</dbReference>
<gene>
    <name evidence="1" type="ORF">B296_00043084</name>
</gene>
<name>A0A426XF88_ENSVE</name>
<dbReference type="AlphaFoldDB" id="A0A426XF88"/>
<organism evidence="1 2">
    <name type="scientific">Ensete ventricosum</name>
    <name type="common">Abyssinian banana</name>
    <name type="synonym">Musa ensete</name>
    <dbReference type="NCBI Taxonomy" id="4639"/>
    <lineage>
        <taxon>Eukaryota</taxon>
        <taxon>Viridiplantae</taxon>
        <taxon>Streptophyta</taxon>
        <taxon>Embryophyta</taxon>
        <taxon>Tracheophyta</taxon>
        <taxon>Spermatophyta</taxon>
        <taxon>Magnoliopsida</taxon>
        <taxon>Liliopsida</taxon>
        <taxon>Zingiberales</taxon>
        <taxon>Musaceae</taxon>
        <taxon>Ensete</taxon>
    </lineage>
</organism>
<dbReference type="Proteomes" id="UP000287651">
    <property type="component" value="Unassembled WGS sequence"/>
</dbReference>
<protein>
    <submittedName>
        <fullName evidence="1">Uncharacterized protein</fullName>
    </submittedName>
</protein>
<evidence type="ECO:0000313" key="1">
    <source>
        <dbReference type="EMBL" id="RRT38132.1"/>
    </source>
</evidence>
<comment type="caution">
    <text evidence="1">The sequence shown here is derived from an EMBL/GenBank/DDBJ whole genome shotgun (WGS) entry which is preliminary data.</text>
</comment>
<proteinExistence type="predicted"/>
<reference evidence="1 2" key="1">
    <citation type="journal article" date="2014" name="Agronomy (Basel)">
        <title>A Draft Genome Sequence for Ensete ventricosum, the Drought-Tolerant Tree Against Hunger.</title>
        <authorList>
            <person name="Harrison J."/>
            <person name="Moore K.A."/>
            <person name="Paszkiewicz K."/>
            <person name="Jones T."/>
            <person name="Grant M."/>
            <person name="Ambacheew D."/>
            <person name="Muzemil S."/>
            <person name="Studholme D.J."/>
        </authorList>
    </citation>
    <scope>NUCLEOTIDE SEQUENCE [LARGE SCALE GENOMIC DNA]</scope>
</reference>
<sequence>MDNAFPLISMGEAEALEKIQALFSTDTMKHKEVHSVETTPPRGPSGRVCSSHIPFIRASGGLGPFEGDLKPLVTILPSSTFAGEEMGLRSRKGCWVVPAAPLLSLLVRQSRPATMESASAPAPMLPVGVEVPQGMLSVSPTRTLIRGHDLFATSLRPSPKLVLEPLEEAIGKP</sequence>
<accession>A0A426XF88</accession>